<dbReference type="Proteomes" id="UP000478493">
    <property type="component" value="Unassembled WGS sequence"/>
</dbReference>
<evidence type="ECO:0000313" key="10">
    <source>
        <dbReference type="Proteomes" id="UP000478493"/>
    </source>
</evidence>
<dbReference type="EMBL" id="FNDO01000076">
    <property type="protein sequence ID" value="SDI79795.1"/>
    <property type="molecule type" value="Genomic_DNA"/>
</dbReference>
<dbReference type="Gene3D" id="3.20.20.300">
    <property type="entry name" value="Glycoside hydrolase, family 3, N-terminal domain"/>
    <property type="match status" value="1"/>
</dbReference>
<dbReference type="Pfam" id="PF00933">
    <property type="entry name" value="Glyco_hydro_3"/>
    <property type="match status" value="1"/>
</dbReference>
<reference evidence="8 9" key="1">
    <citation type="submission" date="2016-10" db="EMBL/GenBank/DDBJ databases">
        <authorList>
            <person name="de Groot N.N."/>
        </authorList>
    </citation>
    <scope>NUCLEOTIDE SEQUENCE [LARGE SCALE GENOMIC DNA]</scope>
    <source>
        <strain evidence="6 9">NLAE-zl-C500</strain>
        <strain evidence="7 8">NLAE-zl-C57</strain>
    </source>
</reference>
<gene>
    <name evidence="5" type="ORF">F3B85_14715</name>
    <name evidence="6" type="ORF">SAMN05192581_104136</name>
    <name evidence="7" type="ORF">SAMN05192582_107617</name>
</gene>
<evidence type="ECO:0000313" key="7">
    <source>
        <dbReference type="EMBL" id="SDI79795.1"/>
    </source>
</evidence>
<evidence type="ECO:0000313" key="6">
    <source>
        <dbReference type="EMBL" id="SDB78481.1"/>
    </source>
</evidence>
<dbReference type="SMART" id="SM01217">
    <property type="entry name" value="Fn3_like"/>
    <property type="match status" value="1"/>
</dbReference>
<evidence type="ECO:0000313" key="5">
    <source>
        <dbReference type="EMBL" id="KAA4535120.1"/>
    </source>
</evidence>
<sequence>MKKIISLVFMFISCIGIYAQQIMDATAAYKKANDLLERLTIEEKALMVRGYNKFFIKGFEEKGILPIYLSDATQGVNIRNNLPDPNVVKQLERSTAFPSPILLASTFSPDLSYQYAKAIGEECRAGGIEVLLGPGLNIYRQSQCARNFEYFGEDPYLVSQMVSQYVTGLQSTGTAACLKHFYGNNTEFYRKRSNSIISERAMNEIYLPGFKAGIDAGAMSVMTSYNQIDGEWAGQSSYVIKNILREKLGFKWLVMSDWNSVWNLEKVIKSGQNLEMPGSYNFGESVLGLYHQKKITEKDLDDMVRPILATCIAMGFYDRSKYDLSLLDKYQEHEKIARQVAEEGIVLLKNRDNILPLDPTKNRKILLTGKFIYEIPRGYGAAEVIGYNNVSLIEALQRAFGRTVYYIEKPTVADIKEADIVLLSMGTRDKEAIERPFALPKEDESLMRYVTKNNPNTIAILNTGSAIDMSAWNDRLAGLIYGWYGGQSGFEALTDIITGKVTPSGKLPMTIEKTFEDSPAWGYLPKGASLYNELKNEHLINVYDVNYGESVLVGYRWYDTKNIEPLYPFGYGLSYTTFTLTKPRLSSKKMNDQMIRCSVTITNTGSQKGAEVIQLYLKENQPSVLRPEKELKRFKKIFLNSGENQTVEFEITPEDLAFWDDETHDWKVNSGQYSILLGTSSRHISHILSFTKE</sequence>
<evidence type="ECO:0000259" key="4">
    <source>
        <dbReference type="SMART" id="SM01217"/>
    </source>
</evidence>
<dbReference type="Pfam" id="PF01915">
    <property type="entry name" value="Glyco_hydro_3_C"/>
    <property type="match status" value="1"/>
</dbReference>
<organism evidence="6 9">
    <name type="scientific">Bacteroides ovatus</name>
    <dbReference type="NCBI Taxonomy" id="28116"/>
    <lineage>
        <taxon>Bacteria</taxon>
        <taxon>Pseudomonadati</taxon>
        <taxon>Bacteroidota</taxon>
        <taxon>Bacteroidia</taxon>
        <taxon>Bacteroidales</taxon>
        <taxon>Bacteroidaceae</taxon>
        <taxon>Bacteroides</taxon>
    </lineage>
</organism>
<dbReference type="EMBL" id="FMYE01000041">
    <property type="protein sequence ID" value="SDB78481.1"/>
    <property type="molecule type" value="Genomic_DNA"/>
</dbReference>
<dbReference type="InterPro" id="IPR013783">
    <property type="entry name" value="Ig-like_fold"/>
</dbReference>
<dbReference type="Pfam" id="PF14310">
    <property type="entry name" value="Fn3-like"/>
    <property type="match status" value="1"/>
</dbReference>
<evidence type="ECO:0000256" key="1">
    <source>
        <dbReference type="ARBA" id="ARBA00005336"/>
    </source>
</evidence>
<evidence type="ECO:0000256" key="2">
    <source>
        <dbReference type="ARBA" id="ARBA00022801"/>
    </source>
</evidence>
<proteinExistence type="inferred from homology"/>
<feature type="signal peptide" evidence="3">
    <location>
        <begin position="1"/>
        <end position="19"/>
    </location>
</feature>
<comment type="similarity">
    <text evidence="1">Belongs to the glycosyl hydrolase 3 family.</text>
</comment>
<dbReference type="InterPro" id="IPR017853">
    <property type="entry name" value="GH"/>
</dbReference>
<keyword evidence="2 5" id="KW-0378">Hydrolase</keyword>
<evidence type="ECO:0000256" key="3">
    <source>
        <dbReference type="SAM" id="SignalP"/>
    </source>
</evidence>
<keyword evidence="3" id="KW-0732">Signal</keyword>
<dbReference type="Proteomes" id="UP000181870">
    <property type="component" value="Unassembled WGS sequence"/>
</dbReference>
<dbReference type="FunFam" id="2.60.40.10:FF:000495">
    <property type="entry name" value="Periplasmic beta-glucosidase"/>
    <property type="match status" value="1"/>
</dbReference>
<dbReference type="RefSeq" id="WP_004304165.1">
    <property type="nucleotide sequence ID" value="NZ_CABKQC010000003.1"/>
</dbReference>
<dbReference type="InterPro" id="IPR050288">
    <property type="entry name" value="Cellulose_deg_GH3"/>
</dbReference>
<dbReference type="PRINTS" id="PR00133">
    <property type="entry name" value="GLHYDRLASE3"/>
</dbReference>
<dbReference type="Proteomes" id="UP000183670">
    <property type="component" value="Unassembled WGS sequence"/>
</dbReference>
<dbReference type="InterPro" id="IPR026891">
    <property type="entry name" value="Fn3-like"/>
</dbReference>
<feature type="chain" id="PRO_5014269292" evidence="3">
    <location>
        <begin position="20"/>
        <end position="693"/>
    </location>
</feature>
<protein>
    <submittedName>
        <fullName evidence="6">Beta-glucosidase</fullName>
    </submittedName>
    <submittedName>
        <fullName evidence="5">Glycosyl hydrolase</fullName>
    </submittedName>
</protein>
<dbReference type="GO" id="GO:0005975">
    <property type="term" value="P:carbohydrate metabolic process"/>
    <property type="evidence" value="ECO:0007669"/>
    <property type="project" value="InterPro"/>
</dbReference>
<dbReference type="PANTHER" id="PTHR42715:SF10">
    <property type="entry name" value="BETA-GLUCOSIDASE"/>
    <property type="match status" value="1"/>
</dbReference>
<dbReference type="EMBL" id="VWGP01000010">
    <property type="protein sequence ID" value="KAA4535120.1"/>
    <property type="molecule type" value="Genomic_DNA"/>
</dbReference>
<feature type="domain" description="Fibronectin type III-like" evidence="4">
    <location>
        <begin position="611"/>
        <end position="681"/>
    </location>
</feature>
<dbReference type="Gene3D" id="3.40.50.1700">
    <property type="entry name" value="Glycoside hydrolase family 3 C-terminal domain"/>
    <property type="match status" value="1"/>
</dbReference>
<dbReference type="InterPro" id="IPR036881">
    <property type="entry name" value="Glyco_hydro_3_C_sf"/>
</dbReference>
<dbReference type="GO" id="GO:0008422">
    <property type="term" value="F:beta-glucosidase activity"/>
    <property type="evidence" value="ECO:0007669"/>
    <property type="project" value="UniProtKB-ARBA"/>
</dbReference>
<dbReference type="Gene3D" id="2.60.40.10">
    <property type="entry name" value="Immunoglobulins"/>
    <property type="match status" value="1"/>
</dbReference>
<dbReference type="PANTHER" id="PTHR42715">
    <property type="entry name" value="BETA-GLUCOSIDASE"/>
    <property type="match status" value="1"/>
</dbReference>
<dbReference type="SUPFAM" id="SSF51445">
    <property type="entry name" value="(Trans)glycosidases"/>
    <property type="match status" value="1"/>
</dbReference>
<dbReference type="InterPro" id="IPR001764">
    <property type="entry name" value="Glyco_hydro_3_N"/>
</dbReference>
<name>A0A1G6G930_BACOV</name>
<dbReference type="InterPro" id="IPR002772">
    <property type="entry name" value="Glyco_hydro_3_C"/>
</dbReference>
<dbReference type="SUPFAM" id="SSF52279">
    <property type="entry name" value="Beta-D-glucan exohydrolase, C-terminal domain"/>
    <property type="match status" value="1"/>
</dbReference>
<reference evidence="5 10" key="2">
    <citation type="journal article" date="2019" name="Nat. Med.">
        <title>A library of human gut bacterial isolates paired with longitudinal multiomics data enables mechanistic microbiome research.</title>
        <authorList>
            <person name="Poyet M."/>
            <person name="Groussin M."/>
            <person name="Gibbons S.M."/>
            <person name="Avila-Pacheco J."/>
            <person name="Jiang X."/>
            <person name="Kearney S.M."/>
            <person name="Perrotta A.R."/>
            <person name="Berdy B."/>
            <person name="Zhao S."/>
            <person name="Lieberman T.D."/>
            <person name="Swanson P.K."/>
            <person name="Smith M."/>
            <person name="Roesemann S."/>
            <person name="Alexander J.E."/>
            <person name="Rich S.A."/>
            <person name="Livny J."/>
            <person name="Vlamakis H."/>
            <person name="Clish C."/>
            <person name="Bullock K."/>
            <person name="Deik A."/>
            <person name="Scott J."/>
            <person name="Pierce K.A."/>
            <person name="Xavier R.J."/>
            <person name="Alm E.J."/>
        </authorList>
    </citation>
    <scope>NUCLEOTIDE SEQUENCE [LARGE SCALE GENOMIC DNA]</scope>
    <source>
        <strain evidence="5 10">BIOML-A41</strain>
    </source>
</reference>
<evidence type="ECO:0000313" key="9">
    <source>
        <dbReference type="Proteomes" id="UP000183670"/>
    </source>
</evidence>
<accession>A0A1G6G930</accession>
<evidence type="ECO:0000313" key="8">
    <source>
        <dbReference type="Proteomes" id="UP000181870"/>
    </source>
</evidence>
<dbReference type="AlphaFoldDB" id="A0A1G6G930"/>
<dbReference type="InterPro" id="IPR036962">
    <property type="entry name" value="Glyco_hydro_3_N_sf"/>
</dbReference>